<evidence type="ECO:0000313" key="3">
    <source>
        <dbReference type="Proteomes" id="UP001596147"/>
    </source>
</evidence>
<dbReference type="Proteomes" id="UP001596147">
    <property type="component" value="Unassembled WGS sequence"/>
</dbReference>
<proteinExistence type="predicted"/>
<dbReference type="EMBL" id="JBHSMC010000013">
    <property type="protein sequence ID" value="MFC5464981.1"/>
    <property type="molecule type" value="Genomic_DNA"/>
</dbReference>
<keyword evidence="1" id="KW-1133">Transmembrane helix</keyword>
<evidence type="ECO:0000313" key="2">
    <source>
        <dbReference type="EMBL" id="MFC5464981.1"/>
    </source>
</evidence>
<feature type="transmembrane region" description="Helical" evidence="1">
    <location>
        <begin position="143"/>
        <end position="163"/>
    </location>
</feature>
<feature type="transmembrane region" description="Helical" evidence="1">
    <location>
        <begin position="112"/>
        <end position="131"/>
    </location>
</feature>
<sequence>MKTFYKYTFVHVLLFLIVTIFSLDKWPYSLLTVAQLIYIPTALHFIFKDDAWFRKWYFFFAIPVYISIALLKITDQTPLDWLLATIYLLFTFCVAIYGVVRFLRIGCTQLEEFSINLGLIYLVMGGIWFFAFELNIETGFPPLITWLTSIHFHYSAFLLPVFTGFLGRIYKPISYHYICTIILISPIIVALGITFSHWVELFSVVLYIAGIYGFIYLSMKAPISSLKQKWMIFISFCSLGVTIFFSFLYAIGNALGLIIVDIDFMLLFHGFLNCIVFALVGIIGWSISIPEPKKRTNLPVSNIRGKGVIGEKIIENIVNRKHPVQGLVDSMDSYEPQVNVSTLAPTIKDFYENTKNYKLYAQVKWHWWFIPLAFMYRLISQRVQQINLPITKKKVEMTGDILSIKRELDGRKAPRAWVRKIKDNVIFVALYSEHVSKDRTYMNIALPLPASTMVGILKLEQNEHHLILSSKGKEDDEAGIYLAIGKLLPKLPIAEEFHIEEVDNGKLIATHCMWIFGIHFLTINYDIVKKTFANNDGINERTVMN</sequence>
<accession>A0ABW0LIA1</accession>
<keyword evidence="1" id="KW-0812">Transmembrane</keyword>
<feature type="transmembrane region" description="Helical" evidence="1">
    <location>
        <begin position="7"/>
        <end position="23"/>
    </location>
</feature>
<feature type="transmembrane region" description="Helical" evidence="1">
    <location>
        <begin position="264"/>
        <end position="287"/>
    </location>
</feature>
<comment type="caution">
    <text evidence="2">The sequence shown here is derived from an EMBL/GenBank/DDBJ whole genome shotgun (WGS) entry which is preliminary data.</text>
</comment>
<evidence type="ECO:0000256" key="1">
    <source>
        <dbReference type="SAM" id="Phobius"/>
    </source>
</evidence>
<keyword evidence="3" id="KW-1185">Reference proteome</keyword>
<reference evidence="3" key="1">
    <citation type="journal article" date="2019" name="Int. J. Syst. Evol. Microbiol.">
        <title>The Global Catalogue of Microorganisms (GCM) 10K type strain sequencing project: providing services to taxonomists for standard genome sequencing and annotation.</title>
        <authorList>
            <consortium name="The Broad Institute Genomics Platform"/>
            <consortium name="The Broad Institute Genome Sequencing Center for Infectious Disease"/>
            <person name="Wu L."/>
            <person name="Ma J."/>
        </authorList>
    </citation>
    <scope>NUCLEOTIDE SEQUENCE [LARGE SCALE GENOMIC DNA]</scope>
    <source>
        <strain evidence="3">CGMCC 1.12237</strain>
    </source>
</reference>
<feature type="transmembrane region" description="Helical" evidence="1">
    <location>
        <begin position="175"/>
        <end position="195"/>
    </location>
</feature>
<protein>
    <submittedName>
        <fullName evidence="2">YndJ family protein</fullName>
    </submittedName>
</protein>
<gene>
    <name evidence="2" type="ORF">ACFPM4_09470</name>
</gene>
<dbReference type="InterPro" id="IPR025450">
    <property type="entry name" value="YndJ-like"/>
</dbReference>
<name>A0ABW0LIA1_9BACI</name>
<keyword evidence="1" id="KW-0472">Membrane</keyword>
<feature type="transmembrane region" description="Helical" evidence="1">
    <location>
        <begin position="79"/>
        <end position="100"/>
    </location>
</feature>
<dbReference type="RefSeq" id="WP_382350649.1">
    <property type="nucleotide sequence ID" value="NZ_JBHSMC010000013.1"/>
</dbReference>
<dbReference type="Pfam" id="PF14158">
    <property type="entry name" value="YndJ"/>
    <property type="match status" value="1"/>
</dbReference>
<organism evidence="2 3">
    <name type="scientific">Lederbergia graminis</name>
    <dbReference type="NCBI Taxonomy" id="735518"/>
    <lineage>
        <taxon>Bacteria</taxon>
        <taxon>Bacillati</taxon>
        <taxon>Bacillota</taxon>
        <taxon>Bacilli</taxon>
        <taxon>Bacillales</taxon>
        <taxon>Bacillaceae</taxon>
        <taxon>Lederbergia</taxon>
    </lineage>
</organism>
<feature type="transmembrane region" description="Helical" evidence="1">
    <location>
        <begin position="230"/>
        <end position="252"/>
    </location>
</feature>
<feature type="transmembrane region" description="Helical" evidence="1">
    <location>
        <begin position="29"/>
        <end position="47"/>
    </location>
</feature>
<feature type="transmembrane region" description="Helical" evidence="1">
    <location>
        <begin position="56"/>
        <end position="73"/>
    </location>
</feature>
<feature type="transmembrane region" description="Helical" evidence="1">
    <location>
        <begin position="201"/>
        <end position="218"/>
    </location>
</feature>